<feature type="compositionally biased region" description="Basic and acidic residues" evidence="11">
    <location>
        <begin position="282"/>
        <end position="305"/>
    </location>
</feature>
<evidence type="ECO:0000256" key="9">
    <source>
        <dbReference type="ARBA" id="ARBA00023242"/>
    </source>
</evidence>
<dbReference type="GO" id="GO:1904161">
    <property type="term" value="P:DNA synthesis involved in UV-damage excision repair"/>
    <property type="evidence" value="ECO:0000318"/>
    <property type="project" value="GO_Central"/>
</dbReference>
<reference evidence="12" key="3">
    <citation type="submission" date="2025-09" db="UniProtKB">
        <authorList>
            <consortium name="Ensembl"/>
        </authorList>
    </citation>
    <scope>IDENTIFICATION</scope>
</reference>
<dbReference type="KEGG" id="loc:102693280"/>
<dbReference type="GO" id="GO:0006297">
    <property type="term" value="P:nucleotide-excision repair, DNA gap filling"/>
    <property type="evidence" value="ECO:0000318"/>
    <property type="project" value="GO_Central"/>
</dbReference>
<keyword evidence="5" id="KW-0235">DNA replication</keyword>
<sequence>MDDLYLDNIDEFIHDQNKIVTYKWLSLTLGVHVNQAKQMLYHYLDQKRKESSGSQLHATYLVSGKLTENGSTSHKVAVVREDQLEAVKSKMVVIASVHVYSIQKAVLKDSGPLFNTDYDAVKENLKNCSKHSAIRCAGADPLSSAEILRMEEMAQAMPPASEAQQSASKPALNGHSTHVAKPAAQPPRGIMGMFSAKSTSKSQETDKEVKTEVKEDTAAAEPSKSKPPSKPSAMNNFFGKATTSKAKTPAEKEVKVIKEEAGAPASSPAQEEERTASPAARPEVDIKEEKPRSSEARGKRLKESKSIPSSCKTKRLEVSDSEDEKFESQKKKRRRIKKPQPDSSDDEVIPDSPPSHHVATPSPSPEAHVKKEPDSQSEGTSGVRRRKRRRVLKSRTFLDDEGCMVTEKGYQSESCTDSEGDSGTSSHKRPDPPAALKPATGKKEEDRKSQKKTTATANKGTKQASIMGFFQKK</sequence>
<keyword evidence="13" id="KW-1185">Reference proteome</keyword>
<dbReference type="OrthoDB" id="514823at2759"/>
<comment type="subcellular location">
    <subcellularLocation>
        <location evidence="2">Cytoplasm</location>
    </subcellularLocation>
    <subcellularLocation>
        <location evidence="1">Nucleus</location>
    </subcellularLocation>
</comment>
<dbReference type="PANTHER" id="PTHR17598">
    <property type="entry name" value="DNA POLYMERASE DELTA SUBUNIT 3"/>
    <property type="match status" value="1"/>
</dbReference>
<evidence type="ECO:0000256" key="1">
    <source>
        <dbReference type="ARBA" id="ARBA00004123"/>
    </source>
</evidence>
<keyword evidence="9" id="KW-0539">Nucleus</keyword>
<protein>
    <recommendedName>
        <fullName evidence="3">DNA polymerase delta subunit 3</fullName>
    </recommendedName>
    <alternativeName>
        <fullName evidence="10">DNA polymerase delta subunit p66</fullName>
    </alternativeName>
</protein>
<dbReference type="Proteomes" id="UP000018468">
    <property type="component" value="Linkage group LG3"/>
</dbReference>
<organism evidence="12 13">
    <name type="scientific">Lepisosteus oculatus</name>
    <name type="common">Spotted gar</name>
    <dbReference type="NCBI Taxonomy" id="7918"/>
    <lineage>
        <taxon>Eukaryota</taxon>
        <taxon>Metazoa</taxon>
        <taxon>Chordata</taxon>
        <taxon>Craniata</taxon>
        <taxon>Vertebrata</taxon>
        <taxon>Euteleostomi</taxon>
        <taxon>Actinopterygii</taxon>
        <taxon>Neopterygii</taxon>
        <taxon>Holostei</taxon>
        <taxon>Semionotiformes</taxon>
        <taxon>Lepisosteidae</taxon>
        <taxon>Lepisosteus</taxon>
    </lineage>
</organism>
<dbReference type="GeneID" id="102693280"/>
<evidence type="ECO:0000256" key="3">
    <source>
        <dbReference type="ARBA" id="ARBA00017589"/>
    </source>
</evidence>
<reference evidence="12" key="2">
    <citation type="submission" date="2025-08" db="UniProtKB">
        <authorList>
            <consortium name="Ensembl"/>
        </authorList>
    </citation>
    <scope>IDENTIFICATION</scope>
</reference>
<dbReference type="Gene3D" id="3.90.1030.20">
    <property type="entry name" value="DNA polymerase delta, p66 (Cdc27) subunit, wHTH domain"/>
    <property type="match status" value="1"/>
</dbReference>
<evidence type="ECO:0000256" key="2">
    <source>
        <dbReference type="ARBA" id="ARBA00004496"/>
    </source>
</evidence>
<dbReference type="AlphaFoldDB" id="W5M2S8"/>
<dbReference type="HOGENOM" id="CLU_047571_0_0_1"/>
<evidence type="ECO:0000256" key="10">
    <source>
        <dbReference type="ARBA" id="ARBA00083711"/>
    </source>
</evidence>
<dbReference type="PANTHER" id="PTHR17598:SF13">
    <property type="entry name" value="DNA POLYMERASE DELTA SUBUNIT 3"/>
    <property type="match status" value="1"/>
</dbReference>
<dbReference type="GO" id="GO:0006271">
    <property type="term" value="P:DNA strand elongation involved in DNA replication"/>
    <property type="evidence" value="ECO:0000318"/>
    <property type="project" value="GO_Central"/>
</dbReference>
<evidence type="ECO:0000256" key="5">
    <source>
        <dbReference type="ARBA" id="ARBA00022705"/>
    </source>
</evidence>
<evidence type="ECO:0000313" key="12">
    <source>
        <dbReference type="Ensembl" id="ENSLOCP00000002686.1"/>
    </source>
</evidence>
<keyword evidence="8" id="KW-0234">DNA repair</keyword>
<dbReference type="CTD" id="10714"/>
<feature type="compositionally biased region" description="Basic and acidic residues" evidence="11">
    <location>
        <begin position="248"/>
        <end position="261"/>
    </location>
</feature>
<evidence type="ECO:0000313" key="13">
    <source>
        <dbReference type="Proteomes" id="UP000018468"/>
    </source>
</evidence>
<dbReference type="eggNOG" id="ENOG502QPSW">
    <property type="taxonomic scope" value="Eukaryota"/>
</dbReference>
<dbReference type="GO" id="GO:0043625">
    <property type="term" value="C:delta DNA polymerase complex"/>
    <property type="evidence" value="ECO:0000318"/>
    <property type="project" value="GO_Central"/>
</dbReference>
<evidence type="ECO:0000256" key="7">
    <source>
        <dbReference type="ARBA" id="ARBA00022769"/>
    </source>
</evidence>
<reference evidence="13" key="1">
    <citation type="submission" date="2011-12" db="EMBL/GenBank/DDBJ databases">
        <title>The Draft Genome of Lepisosteus oculatus.</title>
        <authorList>
            <consortium name="The Broad Institute Genome Assembly &amp; Analysis Group"/>
            <consortium name="Computational R&amp;D Group"/>
            <consortium name="and Sequencing Platform"/>
            <person name="Di Palma F."/>
            <person name="Alfoldi J."/>
            <person name="Johnson J."/>
            <person name="Berlin A."/>
            <person name="Gnerre S."/>
            <person name="Jaffe D."/>
            <person name="MacCallum I."/>
            <person name="Young S."/>
            <person name="Walker B.J."/>
            <person name="Lander E.S."/>
            <person name="Lindblad-Toh K."/>
        </authorList>
    </citation>
    <scope>NUCLEOTIDE SEQUENCE [LARGE SCALE GENOMIC DNA]</scope>
</reference>
<dbReference type="Bgee" id="ENSLOCG00000002298">
    <property type="expression patterns" value="Expressed in pharyngeal gill and 13 other cell types or tissues"/>
</dbReference>
<dbReference type="Ensembl" id="ENSLOCT00000002692.1">
    <property type="protein sequence ID" value="ENSLOCP00000002686.1"/>
    <property type="gene ID" value="ENSLOCG00000002298.1"/>
</dbReference>
<dbReference type="GO" id="GO:0005737">
    <property type="term" value="C:cytoplasm"/>
    <property type="evidence" value="ECO:0007669"/>
    <property type="project" value="UniProtKB-SubCell"/>
</dbReference>
<name>W5M2S8_LEPOC</name>
<evidence type="ECO:0000256" key="11">
    <source>
        <dbReference type="SAM" id="MobiDB-lite"/>
    </source>
</evidence>
<dbReference type="OMA" id="QMLYDFH"/>
<dbReference type="STRING" id="7918.ENSLOCP00000002686"/>
<evidence type="ECO:0000256" key="8">
    <source>
        <dbReference type="ARBA" id="ARBA00023204"/>
    </source>
</evidence>
<feature type="region of interest" description="Disordered" evidence="11">
    <location>
        <begin position="155"/>
        <end position="473"/>
    </location>
</feature>
<keyword evidence="6" id="KW-0227">DNA damage</keyword>
<dbReference type="Pfam" id="PF09507">
    <property type="entry name" value="CDC27"/>
    <property type="match status" value="1"/>
</dbReference>
<feature type="compositionally biased region" description="Basic residues" evidence="11">
    <location>
        <begin position="383"/>
        <end position="393"/>
    </location>
</feature>
<dbReference type="InParanoid" id="W5M2S8"/>
<dbReference type="InterPro" id="IPR019038">
    <property type="entry name" value="POLD3"/>
</dbReference>
<feature type="compositionally biased region" description="Basic and acidic residues" evidence="11">
    <location>
        <begin position="203"/>
        <end position="217"/>
    </location>
</feature>
<dbReference type="GeneTree" id="ENSGT00940000163239"/>
<evidence type="ECO:0000256" key="6">
    <source>
        <dbReference type="ARBA" id="ARBA00022763"/>
    </source>
</evidence>
<dbReference type="EMBL" id="AHAT01003315">
    <property type="status" value="NOT_ANNOTATED_CDS"/>
    <property type="molecule type" value="Genomic_DNA"/>
</dbReference>
<accession>W5M2S8</accession>
<feature type="compositionally biased region" description="Low complexity" evidence="11">
    <location>
        <begin position="452"/>
        <end position="464"/>
    </location>
</feature>
<feature type="compositionally biased region" description="Polar residues" evidence="11">
    <location>
        <begin position="409"/>
        <end position="425"/>
    </location>
</feature>
<proteinExistence type="predicted"/>
<dbReference type="InterPro" id="IPR041913">
    <property type="entry name" value="POLD3_sf"/>
</dbReference>
<keyword evidence="7" id="KW-0228">DNA excision</keyword>
<dbReference type="FunFam" id="3.90.1030.20:FF:000001">
    <property type="entry name" value="DNA polymerase delta 3, accessory subunit"/>
    <property type="match status" value="1"/>
</dbReference>
<evidence type="ECO:0000256" key="4">
    <source>
        <dbReference type="ARBA" id="ARBA00022490"/>
    </source>
</evidence>
<keyword evidence="4" id="KW-0963">Cytoplasm</keyword>